<evidence type="ECO:0000256" key="3">
    <source>
        <dbReference type="ARBA" id="ARBA00013773"/>
    </source>
</evidence>
<dbReference type="GO" id="GO:0046872">
    <property type="term" value="F:metal ion binding"/>
    <property type="evidence" value="ECO:0007669"/>
    <property type="project" value="UniProtKB-KW"/>
</dbReference>
<keyword evidence="10 13" id="KW-0408">Iron</keyword>
<evidence type="ECO:0000256" key="6">
    <source>
        <dbReference type="ARBA" id="ARBA00022723"/>
    </source>
</evidence>
<feature type="chain" id="PRO_5026238812" description="Periplasmic nitrate reductase, electron transfer subunit" evidence="14">
    <location>
        <begin position="21"/>
        <end position="172"/>
    </location>
</feature>
<dbReference type="GO" id="GO:0016491">
    <property type="term" value="F:oxidoreductase activity"/>
    <property type="evidence" value="ECO:0007669"/>
    <property type="project" value="UniProtKB-KW"/>
</dbReference>
<evidence type="ECO:0000256" key="9">
    <source>
        <dbReference type="ARBA" id="ARBA00022982"/>
    </source>
</evidence>
<dbReference type="GO" id="GO:0009061">
    <property type="term" value="P:anaerobic respiration"/>
    <property type="evidence" value="ECO:0007669"/>
    <property type="project" value="InterPro"/>
</dbReference>
<dbReference type="AlphaFoldDB" id="A0A6G5QGC6"/>
<evidence type="ECO:0000256" key="14">
    <source>
        <dbReference type="SAM" id="SignalP"/>
    </source>
</evidence>
<evidence type="ECO:0000256" key="1">
    <source>
        <dbReference type="ARBA" id="ARBA00004418"/>
    </source>
</evidence>
<evidence type="ECO:0000256" key="12">
    <source>
        <dbReference type="PIRSR" id="PIRSR006105-1"/>
    </source>
</evidence>
<keyword evidence="4" id="KW-0813">Transport</keyword>
<evidence type="ECO:0000256" key="5">
    <source>
        <dbReference type="ARBA" id="ARBA00022617"/>
    </source>
</evidence>
<keyword evidence="9" id="KW-0249">Electron transport</keyword>
<dbReference type="EMBL" id="CP012542">
    <property type="protein sequence ID" value="QCD44763.1"/>
    <property type="molecule type" value="Genomic_DNA"/>
</dbReference>
<dbReference type="Proteomes" id="UP000503264">
    <property type="component" value="Chromosome"/>
</dbReference>
<evidence type="ECO:0000313" key="16">
    <source>
        <dbReference type="Proteomes" id="UP000503264"/>
    </source>
</evidence>
<dbReference type="InterPro" id="IPR005591">
    <property type="entry name" value="NapB"/>
</dbReference>
<evidence type="ECO:0000256" key="4">
    <source>
        <dbReference type="ARBA" id="ARBA00022448"/>
    </source>
</evidence>
<feature type="binding site" description="covalent" evidence="12">
    <location>
        <position position="130"/>
    </location>
    <ligand>
        <name>heme c</name>
        <dbReference type="ChEBI" id="CHEBI:61717"/>
        <label>2</label>
    </ligand>
</feature>
<feature type="binding site" description="axial binding residue" evidence="13">
    <location>
        <position position="73"/>
    </location>
    <ligand>
        <name>heme c</name>
        <dbReference type="ChEBI" id="CHEBI:61717"/>
        <label>1</label>
    </ligand>
    <ligandPart>
        <name>Fe</name>
        <dbReference type="ChEBI" id="CHEBI:18248"/>
    </ligandPart>
</feature>
<comment type="subcellular location">
    <subcellularLocation>
        <location evidence="1">Periplasm</location>
    </subcellularLocation>
</comment>
<dbReference type="SUPFAM" id="SSF48695">
    <property type="entry name" value="Multiheme cytochromes"/>
    <property type="match status" value="1"/>
</dbReference>
<dbReference type="Pfam" id="PF03892">
    <property type="entry name" value="NapB"/>
    <property type="match status" value="1"/>
</dbReference>
<evidence type="ECO:0000256" key="2">
    <source>
        <dbReference type="ARBA" id="ARBA00007368"/>
    </source>
</evidence>
<keyword evidence="8" id="KW-0574">Periplasm</keyword>
<keyword evidence="6 13" id="KW-0479">Metal-binding</keyword>
<evidence type="ECO:0000256" key="10">
    <source>
        <dbReference type="ARBA" id="ARBA00023004"/>
    </source>
</evidence>
<feature type="binding site" description="covalent" evidence="12">
    <location>
        <position position="91"/>
    </location>
    <ligand>
        <name>heme c</name>
        <dbReference type="ChEBI" id="CHEBI:61717"/>
        <label>1</label>
    </ligand>
</feature>
<sequence length="172" mass="18749">MKVRLILSGAIMALVLSACAIGSKSISDTQMGIRGDIVDDNISVKQVDWTAQPAGTSKKFDRSFENSPPFIPHDIEGMEPITKDMNMCVTCHMPEVAKDAGATPVPASHLYDIRNKKDKGGALHDERFVCTTCHVQQANVTAPIKNNFKPDFRDANGTHKSNLLEVLNDGVK</sequence>
<keyword evidence="5 12" id="KW-0349">Heme</keyword>
<dbReference type="PANTHER" id="PTHR38604:SF1">
    <property type="entry name" value="PERIPLASMIC NITRATE REDUCTASE, ELECTRON TRANSFER SUBUNIT"/>
    <property type="match status" value="1"/>
</dbReference>
<evidence type="ECO:0000256" key="11">
    <source>
        <dbReference type="ARBA" id="ARBA00031832"/>
    </source>
</evidence>
<feature type="signal peptide" evidence="14">
    <location>
        <begin position="1"/>
        <end position="20"/>
    </location>
</feature>
<feature type="binding site" description="axial binding residue" evidence="13">
    <location>
        <position position="109"/>
    </location>
    <ligand>
        <name>heme c</name>
        <dbReference type="ChEBI" id="CHEBI:61717"/>
        <label>2</label>
    </ligand>
    <ligandPart>
        <name>Fe</name>
        <dbReference type="ChEBI" id="CHEBI:18248"/>
    </ligandPart>
</feature>
<dbReference type="RefSeq" id="WP_171993739.1">
    <property type="nucleotide sequence ID" value="NZ_CP012542.1"/>
</dbReference>
<feature type="binding site" description="axial binding residue" evidence="13">
    <location>
        <position position="92"/>
    </location>
    <ligand>
        <name>heme c</name>
        <dbReference type="ChEBI" id="CHEBI:61717"/>
        <label>1</label>
    </ligand>
    <ligandPart>
        <name>Fe</name>
        <dbReference type="ChEBI" id="CHEBI:18248"/>
    </ligandPart>
</feature>
<name>A0A6G5QGC6_9BACT</name>
<keyword evidence="7 14" id="KW-0732">Signal</keyword>
<evidence type="ECO:0000256" key="8">
    <source>
        <dbReference type="ARBA" id="ARBA00022764"/>
    </source>
</evidence>
<evidence type="ECO:0000256" key="7">
    <source>
        <dbReference type="ARBA" id="ARBA00022729"/>
    </source>
</evidence>
<accession>A0A6G5QGC6</accession>
<dbReference type="PROSITE" id="PS51257">
    <property type="entry name" value="PROKAR_LIPOPROTEIN"/>
    <property type="match status" value="1"/>
</dbReference>
<dbReference type="InterPro" id="IPR036280">
    <property type="entry name" value="Multihaem_cyt_sf"/>
</dbReference>
<keyword evidence="15" id="KW-0560">Oxidoreductase</keyword>
<evidence type="ECO:0000313" key="15">
    <source>
        <dbReference type="EMBL" id="QCD44763.1"/>
    </source>
</evidence>
<dbReference type="PIRSF" id="PIRSF006105">
    <property type="entry name" value="NapB"/>
    <property type="match status" value="1"/>
</dbReference>
<proteinExistence type="inferred from homology"/>
<dbReference type="GO" id="GO:0042597">
    <property type="term" value="C:periplasmic space"/>
    <property type="evidence" value="ECO:0007669"/>
    <property type="project" value="UniProtKB-SubCell"/>
</dbReference>
<protein>
    <recommendedName>
        <fullName evidence="3">Periplasmic nitrate reductase, electron transfer subunit</fullName>
    </recommendedName>
    <alternativeName>
        <fullName evidence="11">Diheme cytochrome c NapB</fullName>
    </alternativeName>
</protein>
<comment type="PTM">
    <text evidence="12">Binds 2 heme C groups per subunit.</text>
</comment>
<feature type="binding site" description="covalent" evidence="12">
    <location>
        <position position="133"/>
    </location>
    <ligand>
        <name>heme c</name>
        <dbReference type="ChEBI" id="CHEBI:61717"/>
        <label>2</label>
    </ligand>
</feature>
<reference evidence="15 16" key="1">
    <citation type="submission" date="2016-07" db="EMBL/GenBank/DDBJ databases">
        <title>Comparative genomics of the Campylobacter concisus group.</title>
        <authorList>
            <person name="Miller W.G."/>
            <person name="Yee E."/>
            <person name="Chapman M.H."/>
            <person name="Huynh S."/>
            <person name="Bono J.L."/>
            <person name="On S.L.W."/>
            <person name="StLeger J."/>
            <person name="Foster G."/>
            <person name="Parker C.T."/>
        </authorList>
    </citation>
    <scope>NUCLEOTIDE SEQUENCE [LARGE SCALE GENOMIC DNA]</scope>
    <source>
        <strain evidence="15 16">CCUG 21559</strain>
    </source>
</reference>
<feature type="binding site" description="covalent" evidence="12">
    <location>
        <position position="88"/>
    </location>
    <ligand>
        <name>heme c</name>
        <dbReference type="ChEBI" id="CHEBI:61717"/>
        <label>1</label>
    </ligand>
</feature>
<keyword evidence="16" id="KW-1185">Reference proteome</keyword>
<evidence type="ECO:0000256" key="13">
    <source>
        <dbReference type="PIRSR" id="PIRSR006105-2"/>
    </source>
</evidence>
<dbReference type="PANTHER" id="PTHR38604">
    <property type="entry name" value="PERIPLASMIC NITRATE REDUCTASE, ELECTRON TRANSFER SUBUNIT"/>
    <property type="match status" value="1"/>
</dbReference>
<organism evidence="15 16">
    <name type="scientific">Campylobacter mucosalis CCUG 21559</name>
    <dbReference type="NCBI Taxonomy" id="1032067"/>
    <lineage>
        <taxon>Bacteria</taxon>
        <taxon>Pseudomonadati</taxon>
        <taxon>Campylobacterota</taxon>
        <taxon>Epsilonproteobacteria</taxon>
        <taxon>Campylobacterales</taxon>
        <taxon>Campylobacteraceae</taxon>
        <taxon>Campylobacter</taxon>
    </lineage>
</organism>
<feature type="binding site" description="axial binding residue" evidence="13">
    <location>
        <position position="134"/>
    </location>
    <ligand>
        <name>heme c</name>
        <dbReference type="ChEBI" id="CHEBI:61717"/>
        <label>2</label>
    </ligand>
    <ligandPart>
        <name>Fe</name>
        <dbReference type="ChEBI" id="CHEBI:18248"/>
    </ligandPart>
</feature>
<comment type="similarity">
    <text evidence="2">Belongs to the NapB family.</text>
</comment>
<gene>
    <name evidence="15" type="primary">napB</name>
    <name evidence="15" type="ORF">CMUC_0974</name>
</gene>
<dbReference type="Gene3D" id="1.10.1130.10">
    <property type="entry name" value="Flavocytochrome C3, Chain A"/>
    <property type="match status" value="1"/>
</dbReference>